<keyword evidence="1" id="KW-0812">Transmembrane</keyword>
<reference evidence="2 3" key="1">
    <citation type="journal article" date="2013" name="Genome Announc.">
        <title>Draft Genome Sequence of a Benzothiophene-Desulfurizing Bacterium, Gordona terrae Strain C-6.</title>
        <authorList>
            <person name="Wang W."/>
            <person name="Ma T."/>
            <person name="Ren Y."/>
            <person name="Li G."/>
        </authorList>
    </citation>
    <scope>NUCLEOTIDE SEQUENCE [LARGE SCALE GENOMIC DNA]</scope>
    <source>
        <strain evidence="2 3">C-6</strain>
    </source>
</reference>
<dbReference type="PATRIC" id="fig|1316928.3.peg.5"/>
<dbReference type="AlphaFoldDB" id="R7YFL4"/>
<dbReference type="RefSeq" id="WP_010840495.1">
    <property type="nucleotide sequence ID" value="NZ_AQPW01000001.1"/>
</dbReference>
<evidence type="ECO:0000313" key="2">
    <source>
        <dbReference type="EMBL" id="EON34594.1"/>
    </source>
</evidence>
<accession>R7YFL4</accession>
<proteinExistence type="predicted"/>
<comment type="caution">
    <text evidence="2">The sequence shown here is derived from an EMBL/GenBank/DDBJ whole genome shotgun (WGS) entry which is preliminary data.</text>
</comment>
<evidence type="ECO:0008006" key="4">
    <source>
        <dbReference type="Google" id="ProtNLM"/>
    </source>
</evidence>
<protein>
    <recommendedName>
        <fullName evidence="4">Mce-associated membrane protein</fullName>
    </recommendedName>
</protein>
<keyword evidence="1" id="KW-0472">Membrane</keyword>
<gene>
    <name evidence="2" type="ORF">GTC6_00025</name>
</gene>
<organism evidence="2 3">
    <name type="scientific">Gordonia terrae C-6</name>
    <dbReference type="NCBI Taxonomy" id="1316928"/>
    <lineage>
        <taxon>Bacteria</taxon>
        <taxon>Bacillati</taxon>
        <taxon>Actinomycetota</taxon>
        <taxon>Actinomycetes</taxon>
        <taxon>Mycobacteriales</taxon>
        <taxon>Gordoniaceae</taxon>
        <taxon>Gordonia</taxon>
    </lineage>
</organism>
<keyword evidence="1" id="KW-1133">Transmembrane helix</keyword>
<dbReference type="OrthoDB" id="4379928at2"/>
<dbReference type="EMBL" id="AQPW01000001">
    <property type="protein sequence ID" value="EON34594.1"/>
    <property type="molecule type" value="Genomic_DNA"/>
</dbReference>
<name>R7YFL4_9ACTN</name>
<sequence>MRSTTTSGAAGGHPGRATARTVSARVAAVRIVIATVVLVTTLVVVLALWDSQRAGADVAESRDELRTQAGAIVSEVFSVDAERWQQDRARARALVAEDFTDSYGAQLDRPPPEGTSSVTWRPEIVSIVGADAQEGEALLRVAVTVRPADRPATTVRRSVLARFVRSGDAWRLSAADVIG</sequence>
<dbReference type="Proteomes" id="UP000013569">
    <property type="component" value="Unassembled WGS sequence"/>
</dbReference>
<evidence type="ECO:0000313" key="3">
    <source>
        <dbReference type="Proteomes" id="UP000013569"/>
    </source>
</evidence>
<evidence type="ECO:0000256" key="1">
    <source>
        <dbReference type="SAM" id="Phobius"/>
    </source>
</evidence>
<feature type="transmembrane region" description="Helical" evidence="1">
    <location>
        <begin position="27"/>
        <end position="49"/>
    </location>
</feature>